<gene>
    <name evidence="1" type="ORF">HMPREF9192_1913</name>
</gene>
<comment type="caution">
    <text evidence="1">The sequence shown here is derived from an EMBL/GenBank/DDBJ whole genome shotgun (WGS) entry which is preliminary data.</text>
</comment>
<name>E3CSZ5_STRVE</name>
<evidence type="ECO:0000313" key="2">
    <source>
        <dbReference type="Proteomes" id="UP000004896"/>
    </source>
</evidence>
<dbReference type="EMBL" id="AEKO01000010">
    <property type="protein sequence ID" value="EFQ58578.1"/>
    <property type="molecule type" value="Genomic_DNA"/>
</dbReference>
<organism evidence="1 2">
    <name type="scientific">Streptococcus vestibularis F0396</name>
    <dbReference type="NCBI Taxonomy" id="904306"/>
    <lineage>
        <taxon>Bacteria</taxon>
        <taxon>Bacillati</taxon>
        <taxon>Bacillota</taxon>
        <taxon>Bacilli</taxon>
        <taxon>Lactobacillales</taxon>
        <taxon>Streptococcaceae</taxon>
        <taxon>Streptococcus</taxon>
    </lineage>
</organism>
<proteinExistence type="predicted"/>
<sequence>MDNRDRIFESIFRDVYDSGLTAMYDPDIFTIETYKRLYNNDCQGNEERFKDFLKKEHDRIFTIEDVQNMLSMLPVSLEYSRSSILKSIHVMSDNRIAMLSHFKNDSFYVLSDTPLDLDNDFPGLNVGDLKDSQGNFQYRVYPYQFWRPDILKLLKKNGANMREIYSLKDLIEFRREQELSWTRESTELNQIKKVPKYPAPEIYGKLVEEELRDSLDFTYALTKKEEEIFEGGGRPPLRFNISFLANLVKYLRDKYDSNITRNKVWYKNDNITFLLRRELVDDLSDSLHGNLPEFPSSAEKPVRTLMRAINKEDITVIADNINSYNEHELEKKLERLLISWPQKY</sequence>
<protein>
    <submittedName>
        <fullName evidence="1">Uncharacterized protein</fullName>
    </submittedName>
</protein>
<evidence type="ECO:0000313" key="1">
    <source>
        <dbReference type="EMBL" id="EFQ58578.1"/>
    </source>
</evidence>
<dbReference type="AlphaFoldDB" id="E3CSZ5"/>
<reference evidence="1 2" key="1">
    <citation type="submission" date="2010-10" db="EMBL/GenBank/DDBJ databases">
        <authorList>
            <person name="Durkin A.S."/>
            <person name="Madupu R."/>
            <person name="Torralba M."/>
            <person name="Gillis M."/>
            <person name="Methe B."/>
            <person name="Sutton G."/>
            <person name="Nelson K.E."/>
        </authorList>
    </citation>
    <scope>NUCLEOTIDE SEQUENCE [LARGE SCALE GENOMIC DNA]</scope>
    <source>
        <strain evidence="1 2">F0396</strain>
    </source>
</reference>
<dbReference type="Proteomes" id="UP000004896">
    <property type="component" value="Unassembled WGS sequence"/>
</dbReference>
<accession>E3CSZ5</accession>